<dbReference type="Proteomes" id="UP001202328">
    <property type="component" value="Unassembled WGS sequence"/>
</dbReference>
<keyword evidence="1" id="KW-0472">Membrane</keyword>
<dbReference type="EMBL" id="JAJJMB010006998">
    <property type="protein sequence ID" value="KAI3932666.1"/>
    <property type="molecule type" value="Genomic_DNA"/>
</dbReference>
<keyword evidence="1" id="KW-0812">Transmembrane</keyword>
<evidence type="ECO:0000313" key="3">
    <source>
        <dbReference type="Proteomes" id="UP001202328"/>
    </source>
</evidence>
<dbReference type="PANTHER" id="PTHR33564">
    <property type="entry name" value="TRANSMEMBRANE PROTEIN"/>
    <property type="match status" value="1"/>
</dbReference>
<protein>
    <submittedName>
        <fullName evidence="2">Uncharacterized protein</fullName>
    </submittedName>
</protein>
<keyword evidence="3" id="KW-1185">Reference proteome</keyword>
<sequence>MASIMSSQGLALATAMAISGSLVLITLYKQKTLVDQNSKANSQILRPCLSSDKKTREKKKKKKKVRFADDVVVRVVTNDEGISSETFSSNQDYQFEDRGICAAMHTNRSSLYQGILRDRVHRIAYSY</sequence>
<dbReference type="PANTHER" id="PTHR33564:SF11">
    <property type="entry name" value="OS06G0604600 PROTEIN"/>
    <property type="match status" value="1"/>
</dbReference>
<accession>A0AAD4T282</accession>
<feature type="transmembrane region" description="Helical" evidence="1">
    <location>
        <begin position="6"/>
        <end position="28"/>
    </location>
</feature>
<name>A0AAD4T282_9MAGN</name>
<keyword evidence="1" id="KW-1133">Transmembrane helix</keyword>
<dbReference type="AlphaFoldDB" id="A0AAD4T282"/>
<gene>
    <name evidence="2" type="ORF">MKW98_012637</name>
</gene>
<proteinExistence type="predicted"/>
<evidence type="ECO:0000313" key="2">
    <source>
        <dbReference type="EMBL" id="KAI3932666.1"/>
    </source>
</evidence>
<reference evidence="2" key="1">
    <citation type="submission" date="2022-04" db="EMBL/GenBank/DDBJ databases">
        <title>A functionally conserved STORR gene fusion in Papaver species that diverged 16.8 million years ago.</title>
        <authorList>
            <person name="Catania T."/>
        </authorList>
    </citation>
    <scope>NUCLEOTIDE SEQUENCE</scope>
    <source>
        <strain evidence="2">S-188037</strain>
    </source>
</reference>
<organism evidence="2 3">
    <name type="scientific">Papaver atlanticum</name>
    <dbReference type="NCBI Taxonomy" id="357466"/>
    <lineage>
        <taxon>Eukaryota</taxon>
        <taxon>Viridiplantae</taxon>
        <taxon>Streptophyta</taxon>
        <taxon>Embryophyta</taxon>
        <taxon>Tracheophyta</taxon>
        <taxon>Spermatophyta</taxon>
        <taxon>Magnoliopsida</taxon>
        <taxon>Ranunculales</taxon>
        <taxon>Papaveraceae</taxon>
        <taxon>Papaveroideae</taxon>
        <taxon>Papaver</taxon>
    </lineage>
</organism>
<comment type="caution">
    <text evidence="2">The sequence shown here is derived from an EMBL/GenBank/DDBJ whole genome shotgun (WGS) entry which is preliminary data.</text>
</comment>
<evidence type="ECO:0000256" key="1">
    <source>
        <dbReference type="SAM" id="Phobius"/>
    </source>
</evidence>